<feature type="non-terminal residue" evidence="1">
    <location>
        <position position="182"/>
    </location>
</feature>
<sequence length="182" mass="20952">MIEVAVILKETINKSAAEEFRRCISNIPNSASWYVVSDYCFDDPQKAADVATFSVIPKHDKLENISSYLKAFAPKDIKGSKTANYGFLQYINLAFVFHFSFMLHKDDDYLKGIMPKERIREYLLGIRDFTIGLRDNSPTQQDYFDSVIRRINIFEADLDRKSFNQKLARKVLLTSILCGIVC</sequence>
<protein>
    <submittedName>
        <fullName evidence="1">Uncharacterized protein</fullName>
    </submittedName>
</protein>
<evidence type="ECO:0000313" key="1">
    <source>
        <dbReference type="EMBL" id="GAH50945.1"/>
    </source>
</evidence>
<gene>
    <name evidence="1" type="ORF">S03H2_27669</name>
</gene>
<name>X1H1G3_9ZZZZ</name>
<organism evidence="1">
    <name type="scientific">marine sediment metagenome</name>
    <dbReference type="NCBI Taxonomy" id="412755"/>
    <lineage>
        <taxon>unclassified sequences</taxon>
        <taxon>metagenomes</taxon>
        <taxon>ecological metagenomes</taxon>
    </lineage>
</organism>
<dbReference type="EMBL" id="BARU01016650">
    <property type="protein sequence ID" value="GAH50945.1"/>
    <property type="molecule type" value="Genomic_DNA"/>
</dbReference>
<accession>X1H1G3</accession>
<comment type="caution">
    <text evidence="1">The sequence shown here is derived from an EMBL/GenBank/DDBJ whole genome shotgun (WGS) entry which is preliminary data.</text>
</comment>
<reference evidence="1" key="1">
    <citation type="journal article" date="2014" name="Front. Microbiol.">
        <title>High frequency of phylogenetically diverse reductive dehalogenase-homologous genes in deep subseafloor sedimentary metagenomes.</title>
        <authorList>
            <person name="Kawai M."/>
            <person name="Futagami T."/>
            <person name="Toyoda A."/>
            <person name="Takaki Y."/>
            <person name="Nishi S."/>
            <person name="Hori S."/>
            <person name="Arai W."/>
            <person name="Tsubouchi T."/>
            <person name="Morono Y."/>
            <person name="Uchiyama I."/>
            <person name="Ito T."/>
            <person name="Fujiyama A."/>
            <person name="Inagaki F."/>
            <person name="Takami H."/>
        </authorList>
    </citation>
    <scope>NUCLEOTIDE SEQUENCE</scope>
    <source>
        <strain evidence="1">Expedition CK06-06</strain>
    </source>
</reference>
<dbReference type="AlphaFoldDB" id="X1H1G3"/>
<proteinExistence type="predicted"/>